<sequence length="428" mass="43600">MRALRPLRRSAYRRLAAALALSVLAEGLWTLAVVWQVVELGGGPLELSLVSGALALGLIVTALLGGVLADRVPQKRILVGVMALLAVSIGLVAALSALGALSVTLLVLVAAVIGLSMGLFFPAYSALVPAMVDADELLAVNGLEGVVRPVLLLGAGPALAGALVAAYSPAAALGATTVTCVAGLVAALSLPRRALRRDLGDGRGAGAVVRDLVEGFRYMVATRWLLVTLVFASAMVLVVLGPLEVLVPFAIIERAGGGPGGHSLVLLAHGAGGAIASILVASLRLPRRYLTAMIVMWTAACVPMVVFGLVDTLWPMIVAGFVVGALFSAPQVIWGTLLQRRVPPALLGRVTSLDFFVSLAFVPVSMALAGPVSEVAGLTPVFLAAGLVPLAFGVLALVLGRLGPDEIAHPLDVAAVDDDAETGAPRAA</sequence>
<dbReference type="CDD" id="cd06173">
    <property type="entry name" value="MFS_MefA_like"/>
    <property type="match status" value="1"/>
</dbReference>
<dbReference type="PANTHER" id="PTHR23513">
    <property type="entry name" value="INTEGRAL MEMBRANE EFFLUX PROTEIN-RELATED"/>
    <property type="match status" value="1"/>
</dbReference>
<keyword evidence="4 7" id="KW-0812">Transmembrane</keyword>
<dbReference type="PANTHER" id="PTHR23513:SF6">
    <property type="entry name" value="MAJOR FACILITATOR SUPERFAMILY ASSOCIATED DOMAIN-CONTAINING PROTEIN"/>
    <property type="match status" value="1"/>
</dbReference>
<evidence type="ECO:0000256" key="7">
    <source>
        <dbReference type="SAM" id="Phobius"/>
    </source>
</evidence>
<dbReference type="EMBL" id="JBHSKG010000002">
    <property type="protein sequence ID" value="MFC5137400.1"/>
    <property type="molecule type" value="Genomic_DNA"/>
</dbReference>
<dbReference type="Proteomes" id="UP001596175">
    <property type="component" value="Unassembled WGS sequence"/>
</dbReference>
<feature type="transmembrane region" description="Helical" evidence="7">
    <location>
        <begin position="145"/>
        <end position="164"/>
    </location>
</feature>
<evidence type="ECO:0000256" key="6">
    <source>
        <dbReference type="ARBA" id="ARBA00023136"/>
    </source>
</evidence>
<keyword evidence="3" id="KW-1003">Cell membrane</keyword>
<evidence type="ECO:0000256" key="5">
    <source>
        <dbReference type="ARBA" id="ARBA00022989"/>
    </source>
</evidence>
<comment type="caution">
    <text evidence="8">The sequence shown here is derived from an EMBL/GenBank/DDBJ whole genome shotgun (WGS) entry which is preliminary data.</text>
</comment>
<proteinExistence type="predicted"/>
<feature type="transmembrane region" description="Helical" evidence="7">
    <location>
        <begin position="170"/>
        <end position="190"/>
    </location>
</feature>
<keyword evidence="2" id="KW-0813">Transport</keyword>
<feature type="transmembrane region" description="Helical" evidence="7">
    <location>
        <begin position="290"/>
        <end position="310"/>
    </location>
</feature>
<accession>A0ABV9ZAP6</accession>
<comment type="subcellular location">
    <subcellularLocation>
        <location evidence="1">Cell membrane</location>
        <topology evidence="1">Multi-pass membrane protein</topology>
    </subcellularLocation>
</comment>
<feature type="transmembrane region" description="Helical" evidence="7">
    <location>
        <begin position="381"/>
        <end position="400"/>
    </location>
</feature>
<feature type="transmembrane region" description="Helical" evidence="7">
    <location>
        <begin position="316"/>
        <end position="338"/>
    </location>
</feature>
<reference evidence="9" key="1">
    <citation type="journal article" date="2019" name="Int. J. Syst. Evol. Microbiol.">
        <title>The Global Catalogue of Microorganisms (GCM) 10K type strain sequencing project: providing services to taxonomists for standard genome sequencing and annotation.</title>
        <authorList>
            <consortium name="The Broad Institute Genomics Platform"/>
            <consortium name="The Broad Institute Genome Sequencing Center for Infectious Disease"/>
            <person name="Wu L."/>
            <person name="Ma J."/>
        </authorList>
    </citation>
    <scope>NUCLEOTIDE SEQUENCE [LARGE SCALE GENOMIC DNA]</scope>
    <source>
        <strain evidence="9">XZYJ18</strain>
    </source>
</reference>
<evidence type="ECO:0000313" key="8">
    <source>
        <dbReference type="EMBL" id="MFC5137400.1"/>
    </source>
</evidence>
<evidence type="ECO:0000313" key="9">
    <source>
        <dbReference type="Proteomes" id="UP001596175"/>
    </source>
</evidence>
<feature type="transmembrane region" description="Helical" evidence="7">
    <location>
        <begin position="264"/>
        <end position="283"/>
    </location>
</feature>
<feature type="transmembrane region" description="Helical" evidence="7">
    <location>
        <begin position="224"/>
        <end position="252"/>
    </location>
</feature>
<dbReference type="InterPro" id="IPR010290">
    <property type="entry name" value="TM_effector"/>
</dbReference>
<evidence type="ECO:0000256" key="3">
    <source>
        <dbReference type="ARBA" id="ARBA00022475"/>
    </source>
</evidence>
<name>A0ABV9ZAP6_9PSEU</name>
<keyword evidence="5 7" id="KW-1133">Transmembrane helix</keyword>
<gene>
    <name evidence="8" type="ORF">ACFPK1_04100</name>
</gene>
<evidence type="ECO:0000256" key="4">
    <source>
        <dbReference type="ARBA" id="ARBA00022692"/>
    </source>
</evidence>
<dbReference type="Gene3D" id="1.20.1250.20">
    <property type="entry name" value="MFS general substrate transporter like domains"/>
    <property type="match status" value="1"/>
</dbReference>
<dbReference type="Pfam" id="PF05977">
    <property type="entry name" value="MFS_3"/>
    <property type="match status" value="1"/>
</dbReference>
<evidence type="ECO:0000256" key="2">
    <source>
        <dbReference type="ARBA" id="ARBA00022448"/>
    </source>
</evidence>
<organism evidence="8 9">
    <name type="scientific">Actinomycetospora rhizophila</name>
    <dbReference type="NCBI Taxonomy" id="1416876"/>
    <lineage>
        <taxon>Bacteria</taxon>
        <taxon>Bacillati</taxon>
        <taxon>Actinomycetota</taxon>
        <taxon>Actinomycetes</taxon>
        <taxon>Pseudonocardiales</taxon>
        <taxon>Pseudonocardiaceae</taxon>
        <taxon>Actinomycetospora</taxon>
    </lineage>
</organism>
<feature type="transmembrane region" description="Helical" evidence="7">
    <location>
        <begin position="350"/>
        <end position="369"/>
    </location>
</feature>
<feature type="transmembrane region" description="Helical" evidence="7">
    <location>
        <begin position="49"/>
        <end position="69"/>
    </location>
</feature>
<evidence type="ECO:0000256" key="1">
    <source>
        <dbReference type="ARBA" id="ARBA00004651"/>
    </source>
</evidence>
<keyword evidence="9" id="KW-1185">Reference proteome</keyword>
<feature type="transmembrane region" description="Helical" evidence="7">
    <location>
        <begin position="76"/>
        <end position="97"/>
    </location>
</feature>
<protein>
    <submittedName>
        <fullName evidence="8">MFS transporter</fullName>
    </submittedName>
</protein>
<dbReference type="SUPFAM" id="SSF103473">
    <property type="entry name" value="MFS general substrate transporter"/>
    <property type="match status" value="1"/>
</dbReference>
<dbReference type="RefSeq" id="WP_378019631.1">
    <property type="nucleotide sequence ID" value="NZ_JBHSKG010000002.1"/>
</dbReference>
<keyword evidence="6 7" id="KW-0472">Membrane</keyword>
<dbReference type="InterPro" id="IPR036259">
    <property type="entry name" value="MFS_trans_sf"/>
</dbReference>
<feature type="transmembrane region" description="Helical" evidence="7">
    <location>
        <begin position="103"/>
        <end position="124"/>
    </location>
</feature>